<dbReference type="GO" id="GO:0003964">
    <property type="term" value="F:RNA-directed DNA polymerase activity"/>
    <property type="evidence" value="ECO:0007669"/>
    <property type="project" value="UniProtKB-KW"/>
</dbReference>
<dbReference type="CDD" id="cd01647">
    <property type="entry name" value="RT_LTR"/>
    <property type="match status" value="1"/>
</dbReference>
<evidence type="ECO:0000256" key="1">
    <source>
        <dbReference type="ARBA" id="ARBA00012493"/>
    </source>
</evidence>
<proteinExistence type="predicted"/>
<dbReference type="PANTHER" id="PTHR37984:SF5">
    <property type="entry name" value="PROTEIN NYNRIN-LIKE"/>
    <property type="match status" value="1"/>
</dbReference>
<evidence type="ECO:0000256" key="5">
    <source>
        <dbReference type="ARBA" id="ARBA00022722"/>
    </source>
</evidence>
<dbReference type="Gene3D" id="3.10.10.10">
    <property type="entry name" value="HIV Type 1 Reverse Transcriptase, subunit A, domain 1"/>
    <property type="match status" value="1"/>
</dbReference>
<dbReference type="Pfam" id="PF00078">
    <property type="entry name" value="RVT_1"/>
    <property type="match status" value="1"/>
</dbReference>
<feature type="domain" description="Reverse transcriptase" evidence="10">
    <location>
        <begin position="193"/>
        <end position="371"/>
    </location>
</feature>
<dbReference type="Gene3D" id="3.30.70.270">
    <property type="match status" value="2"/>
</dbReference>
<organism evidence="11 12">
    <name type="scientific">Trichogramma kaykai</name>
    <dbReference type="NCBI Taxonomy" id="54128"/>
    <lineage>
        <taxon>Eukaryota</taxon>
        <taxon>Metazoa</taxon>
        <taxon>Ecdysozoa</taxon>
        <taxon>Arthropoda</taxon>
        <taxon>Hexapoda</taxon>
        <taxon>Insecta</taxon>
        <taxon>Pterygota</taxon>
        <taxon>Neoptera</taxon>
        <taxon>Endopterygota</taxon>
        <taxon>Hymenoptera</taxon>
        <taxon>Apocrita</taxon>
        <taxon>Proctotrupomorpha</taxon>
        <taxon>Chalcidoidea</taxon>
        <taxon>Trichogrammatidae</taxon>
        <taxon>Trichogramma</taxon>
    </lineage>
</organism>
<keyword evidence="8" id="KW-0695">RNA-directed DNA polymerase</keyword>
<dbReference type="GO" id="GO:0006508">
    <property type="term" value="P:proteolysis"/>
    <property type="evidence" value="ECO:0007669"/>
    <property type="project" value="UniProtKB-KW"/>
</dbReference>
<evidence type="ECO:0000259" key="9">
    <source>
        <dbReference type="PROSITE" id="PS50175"/>
    </source>
</evidence>
<dbReference type="InterPro" id="IPR021109">
    <property type="entry name" value="Peptidase_aspartic_dom_sf"/>
</dbReference>
<keyword evidence="7" id="KW-0378">Hydrolase</keyword>
<keyword evidence="12" id="KW-1185">Reference proteome</keyword>
<sequence length="480" mass="53792">MSLGQDSKRLFIRDRSSGSVFFIDTGAEVSVLPVDENNIEPPSALVLHAANQSIIHTYGCRDTSLNFGFRRNTRWSFIIAQVPYPIIGADAISYFGWLPDLKNKQLIDGQTKLAIQGYLATATITGISLIDPQHPLADLLAQYSVLFNTRSSTSRATGVEHSLVTTGDPIAQRPRRLLGDKLEAARKQFAAWCEDGTCRPSESSWASPIHIVPKKTPGEYRVCGDFRKLNAVTQPNKYPVPNLHDFTSILHGSCIYSTLDLYQAFNQIPMAEDDIPKTAVTSPLGLFEFLYMPFGLRNASQTFQRYVNKALGNLSFIFVYIDDVLIASNSREQHKAHLKIVLDRLKEHNLRLNYSKCVFGQEKVVFLSHTVSAQGFTPLPDKVQDIVNFPQLTNIDELRRYLGLVNFYRAFIRHAAEILAPLNQLIVGAKKKDKTPILWSDAADKAFNNSKKALADATLLAYPKENAELRLVHHCRWIGS</sequence>
<dbReference type="GO" id="GO:0008233">
    <property type="term" value="F:peptidase activity"/>
    <property type="evidence" value="ECO:0007669"/>
    <property type="project" value="UniProtKB-KW"/>
</dbReference>
<keyword evidence="3" id="KW-0808">Transferase</keyword>
<gene>
    <name evidence="11" type="ORF">TKK_014042</name>
</gene>
<keyword evidence="5" id="KW-0540">Nuclease</keyword>
<evidence type="ECO:0000313" key="12">
    <source>
        <dbReference type="Proteomes" id="UP001627154"/>
    </source>
</evidence>
<dbReference type="InterPro" id="IPR050951">
    <property type="entry name" value="Retrovirus_Pol_polyprotein"/>
</dbReference>
<evidence type="ECO:0000256" key="3">
    <source>
        <dbReference type="ARBA" id="ARBA00022679"/>
    </source>
</evidence>
<name>A0ABD2WF27_9HYME</name>
<reference evidence="11 12" key="1">
    <citation type="journal article" date="2024" name="bioRxiv">
        <title>A reference genome for Trichogramma kaykai: A tiny desert-dwelling parasitoid wasp with competing sex-ratio distorters.</title>
        <authorList>
            <person name="Culotta J."/>
            <person name="Lindsey A.R."/>
        </authorList>
    </citation>
    <scope>NUCLEOTIDE SEQUENCE [LARGE SCALE GENOMIC DNA]</scope>
    <source>
        <strain evidence="11 12">KSX58</strain>
    </source>
</reference>
<dbReference type="EC" id="2.7.7.49" evidence="1"/>
<dbReference type="AlphaFoldDB" id="A0ABD2WF27"/>
<dbReference type="PROSITE" id="PS50175">
    <property type="entry name" value="ASP_PROT_RETROV"/>
    <property type="match status" value="1"/>
</dbReference>
<keyword evidence="2" id="KW-0645">Protease</keyword>
<comment type="caution">
    <text evidence="11">The sequence shown here is derived from an EMBL/GenBank/DDBJ whole genome shotgun (WGS) entry which is preliminary data.</text>
</comment>
<dbReference type="Proteomes" id="UP001627154">
    <property type="component" value="Unassembled WGS sequence"/>
</dbReference>
<evidence type="ECO:0000256" key="4">
    <source>
        <dbReference type="ARBA" id="ARBA00022695"/>
    </source>
</evidence>
<dbReference type="EMBL" id="JBJJXI010000111">
    <property type="protein sequence ID" value="KAL3391320.1"/>
    <property type="molecule type" value="Genomic_DNA"/>
</dbReference>
<dbReference type="SUPFAM" id="SSF56672">
    <property type="entry name" value="DNA/RNA polymerases"/>
    <property type="match status" value="1"/>
</dbReference>
<evidence type="ECO:0000256" key="2">
    <source>
        <dbReference type="ARBA" id="ARBA00022670"/>
    </source>
</evidence>
<keyword evidence="4" id="KW-0548">Nucleotidyltransferase</keyword>
<evidence type="ECO:0000259" key="10">
    <source>
        <dbReference type="PROSITE" id="PS50878"/>
    </source>
</evidence>
<dbReference type="InterPro" id="IPR000477">
    <property type="entry name" value="RT_dom"/>
</dbReference>
<dbReference type="GO" id="GO:0004519">
    <property type="term" value="F:endonuclease activity"/>
    <property type="evidence" value="ECO:0007669"/>
    <property type="project" value="UniProtKB-KW"/>
</dbReference>
<dbReference type="PANTHER" id="PTHR37984">
    <property type="entry name" value="PROTEIN CBG26694"/>
    <property type="match status" value="1"/>
</dbReference>
<dbReference type="InterPro" id="IPR001995">
    <property type="entry name" value="Peptidase_A2_cat"/>
</dbReference>
<dbReference type="FunFam" id="3.30.70.270:FF:000020">
    <property type="entry name" value="Transposon Tf2-6 polyprotein-like Protein"/>
    <property type="match status" value="1"/>
</dbReference>
<dbReference type="InterPro" id="IPR043128">
    <property type="entry name" value="Rev_trsase/Diguanyl_cyclase"/>
</dbReference>
<dbReference type="PROSITE" id="PS50878">
    <property type="entry name" value="RT_POL"/>
    <property type="match status" value="1"/>
</dbReference>
<keyword evidence="6" id="KW-0255">Endonuclease</keyword>
<protein>
    <recommendedName>
        <fullName evidence="1">RNA-directed DNA polymerase</fullName>
        <ecNumber evidence="1">2.7.7.49</ecNumber>
    </recommendedName>
</protein>
<dbReference type="InterPro" id="IPR043502">
    <property type="entry name" value="DNA/RNA_pol_sf"/>
</dbReference>
<evidence type="ECO:0000256" key="7">
    <source>
        <dbReference type="ARBA" id="ARBA00022801"/>
    </source>
</evidence>
<evidence type="ECO:0000313" key="11">
    <source>
        <dbReference type="EMBL" id="KAL3391320.1"/>
    </source>
</evidence>
<dbReference type="SUPFAM" id="SSF50630">
    <property type="entry name" value="Acid proteases"/>
    <property type="match status" value="1"/>
</dbReference>
<evidence type="ECO:0000256" key="6">
    <source>
        <dbReference type="ARBA" id="ARBA00022759"/>
    </source>
</evidence>
<dbReference type="FunFam" id="3.10.10.10:FF:000007">
    <property type="entry name" value="Retrovirus-related Pol polyprotein from transposon 17.6-like Protein"/>
    <property type="match status" value="1"/>
</dbReference>
<evidence type="ECO:0000256" key="8">
    <source>
        <dbReference type="ARBA" id="ARBA00022918"/>
    </source>
</evidence>
<accession>A0ABD2WF27</accession>
<feature type="domain" description="Peptidase A2" evidence="9">
    <location>
        <begin position="19"/>
        <end position="91"/>
    </location>
</feature>